<dbReference type="GeneID" id="20187467"/>
<reference evidence="2 3" key="2">
    <citation type="submission" date="2013-11" db="EMBL/GenBank/DDBJ databases">
        <title>The Genome Sequence of Phytophthora parasitica INRA-310.</title>
        <authorList>
            <consortium name="The Broad Institute Genomics Platform"/>
            <person name="Russ C."/>
            <person name="Tyler B."/>
            <person name="Panabieres F."/>
            <person name="Shan W."/>
            <person name="Tripathy S."/>
            <person name="Grunwald N."/>
            <person name="Machado M."/>
            <person name="Johnson C.S."/>
            <person name="Arredondo F."/>
            <person name="Hong C."/>
            <person name="Coffey M."/>
            <person name="Young S.K."/>
            <person name="Zeng Q."/>
            <person name="Gargeya S."/>
            <person name="Fitzgerald M."/>
            <person name="Abouelleil A."/>
            <person name="Alvarado L."/>
            <person name="Chapman S.B."/>
            <person name="Gainer-Dewar J."/>
            <person name="Goldberg J."/>
            <person name="Griggs A."/>
            <person name="Gujja S."/>
            <person name="Hansen M."/>
            <person name="Howarth C."/>
            <person name="Imamovic A."/>
            <person name="Ireland A."/>
            <person name="Larimer J."/>
            <person name="McCowan C."/>
            <person name="Murphy C."/>
            <person name="Pearson M."/>
            <person name="Poon T.W."/>
            <person name="Priest M."/>
            <person name="Roberts A."/>
            <person name="Saif S."/>
            <person name="Shea T."/>
            <person name="Sykes S."/>
            <person name="Wortman J."/>
            <person name="Nusbaum C."/>
            <person name="Birren B."/>
        </authorList>
    </citation>
    <scope>NUCLEOTIDE SEQUENCE [LARGE SCALE GENOMIC DNA]</scope>
    <source>
        <strain evidence="2 3">INRA-310</strain>
    </source>
</reference>
<evidence type="ECO:0000313" key="2">
    <source>
        <dbReference type="EMBL" id="ETM99797.1"/>
    </source>
</evidence>
<reference evidence="3" key="1">
    <citation type="submission" date="2011-12" db="EMBL/GenBank/DDBJ databases">
        <authorList>
            <consortium name="The Broad Institute Genome Sequencing Platform"/>
            <person name="Russ C."/>
            <person name="Tyler B."/>
            <person name="Panabieres F."/>
            <person name="Shan W."/>
            <person name="Tripathy S."/>
            <person name="Grunwald N."/>
            <person name="Machado M."/>
            <person name="Young S.K."/>
            <person name="Zeng Q."/>
            <person name="Gargeya S."/>
            <person name="Fitzgerald M."/>
            <person name="Haas B."/>
            <person name="Abouelleil A."/>
            <person name="Alvarado L."/>
            <person name="Arachchi H.M."/>
            <person name="Berlin A."/>
            <person name="Chapman S.B."/>
            <person name="Gearin G."/>
            <person name="Goldberg J."/>
            <person name="Griggs A."/>
            <person name="Gujja S."/>
            <person name="Hansen M."/>
            <person name="Heiman D."/>
            <person name="Howarth C."/>
            <person name="Larimer J."/>
            <person name="Lui A."/>
            <person name="MacDonald P.J.P."/>
            <person name="McCowen C."/>
            <person name="Montmayeur A."/>
            <person name="Murphy C."/>
            <person name="Neiman D."/>
            <person name="Pearson M."/>
            <person name="Priest M."/>
            <person name="Roberts A."/>
            <person name="Saif S."/>
            <person name="Shea T."/>
            <person name="Sisk P."/>
            <person name="Stolte C."/>
            <person name="Sykes S."/>
            <person name="Wortman J."/>
            <person name="Nusbaum C."/>
            <person name="Birren B."/>
        </authorList>
    </citation>
    <scope>NUCLEOTIDE SEQUENCE [LARGE SCALE GENOMIC DNA]</scope>
    <source>
        <strain evidence="3">INRA-310</strain>
    </source>
</reference>
<dbReference type="OMA" id="CHGPRNS"/>
<dbReference type="Proteomes" id="UP000018817">
    <property type="component" value="Unassembled WGS sequence"/>
</dbReference>
<dbReference type="AlphaFoldDB" id="W2PFK0"/>
<evidence type="ECO:0008006" key="4">
    <source>
        <dbReference type="Google" id="ProtNLM"/>
    </source>
</evidence>
<evidence type="ECO:0000256" key="1">
    <source>
        <dbReference type="ARBA" id="ARBA00022448"/>
    </source>
</evidence>
<dbReference type="EMBL" id="KI669647">
    <property type="protein sequence ID" value="ETM99797.1"/>
    <property type="molecule type" value="Genomic_DNA"/>
</dbReference>
<gene>
    <name evidence="2" type="ORF">PPTG_18610</name>
</gene>
<evidence type="ECO:0000313" key="3">
    <source>
        <dbReference type="Proteomes" id="UP000018817"/>
    </source>
</evidence>
<protein>
    <recommendedName>
        <fullName evidence="4">ABC transporter domain-containing protein</fullName>
    </recommendedName>
</protein>
<dbReference type="RefSeq" id="XP_008914890.1">
    <property type="nucleotide sequence ID" value="XM_008916642.1"/>
</dbReference>
<keyword evidence="1" id="KW-0813">Transport</keyword>
<dbReference type="PANTHER" id="PTHR19241">
    <property type="entry name" value="ATP-BINDING CASSETTE TRANSPORTER"/>
    <property type="match status" value="1"/>
</dbReference>
<name>W2PFK0_PHYN3</name>
<sequence>MFHISGDAELCPRHVLRSALQQSIYLRRRGGDGGRREQGGAADNVAKTNQAKLSATKLVAPGFSKTSLMKALSGRFVLEKVLTVAGDVVWGRPTGQHHACLPQLVAYVEQRYKLSPTLMVKEILEYEQRVQVCDHRRDGNRHERGVTNKMQKTVVVALLHLAPKVVEVFDEVTILNEGEMMCHGPRNSNKRNTAFRKGRGPMVIVRGLINASMFWNVDPVNVLVPLGVLFQAVLFLSLDQISQIPTFMAVRDISY</sequence>
<accession>W2PFK0</accession>
<organism evidence="2 3">
    <name type="scientific">Phytophthora nicotianae (strain INRA-310)</name>
    <name type="common">Phytophthora parasitica</name>
    <dbReference type="NCBI Taxonomy" id="761204"/>
    <lineage>
        <taxon>Eukaryota</taxon>
        <taxon>Sar</taxon>
        <taxon>Stramenopiles</taxon>
        <taxon>Oomycota</taxon>
        <taxon>Peronosporomycetes</taxon>
        <taxon>Peronosporales</taxon>
        <taxon>Peronosporaceae</taxon>
        <taxon>Phytophthora</taxon>
    </lineage>
</organism>
<dbReference type="VEuPathDB" id="FungiDB:PPTG_18610"/>
<proteinExistence type="predicted"/>